<sequence length="883" mass="103490">MNPDLKDILSQIQGEKHLCAIFDKKKSIIEVLIQKDYSLLDIYRLKEHEYQDEKKKIRDTINAFKIKTQNDPEYFLNYYKYVLCAPIEIGLGFEPVDCLATNLIDSLKEIVSVLRIKAGLPHHFFDKTEFNSFLPLSEYIAHYFGLDGQEESSFKTIGEKYGKTAENIRTNLFDHKTKPDLRSLFLKEQKGYGLKVNSQFLNNLKNVFDTHLYRSNFLENFSDNEFPNPDIIRKLLSIFSLDLIEVTSEQAQDNYYVLSKKKDILLYRSHLTLFDKVFREGKYYKKKDLIKKLTKEIPSLKTTQNKEIKIQGVQKEILDALLDDYIKLEIRDIDSDNDDDHINTDLYQFKWEYLSSVTAKVERILIEEDGSMHNTAILESYNERASDAGLKELTISQLTFRRTDKIRPIGKSGRWVSISGDSITNVETLQDFIDDTIFKKYKGKVEFETLKSYLNTTHYAGYPDSSIRAYILNCSRKSIDDNNLFIHENCLGQYPEINVVNKKNQYFGNDFIKTVIKIIESDRDQKKEKRALRSETMTSLNNAGVTINTTKKFDAYLKKFIDAGIIVHNNINGKDYYSIDTEELEKHDLNRLGKQVEPEYRKNIRAHAINYLKRHDKVKLSALKDETKHLLPKRTSLTYLYKIFDEREIFIKEDIDNQKWISLDRSLLPKPQELHIEVKEEATELLGNMAFPVRLAYDRELLKEKVIKELFSEVRQYKMNKAVLANNFDLFYEAILDVNGKPSRWGDSLLQSLFELLNTKTDYYDRETCLNKLILGYETYLKCFIPDLENQRFSGQVDVINSFTDFKEVWTYKFQENRTNKQKNNFSYILHSLKFLSDQLRHNGAHESLDMGLNKQIKNAIDFIALYLFTAQTINNELKNMSS</sequence>
<name>A0A7W2M2E5_9FLAO</name>
<dbReference type="EMBL" id="JACGLT010000001">
    <property type="protein sequence ID" value="MBA6151440.1"/>
    <property type="molecule type" value="Genomic_DNA"/>
</dbReference>
<protein>
    <submittedName>
        <fullName evidence="1">Uncharacterized protein</fullName>
    </submittedName>
</protein>
<reference evidence="1 2" key="1">
    <citation type="submission" date="2020-07" db="EMBL/GenBank/DDBJ databases">
        <title>Bacterium isolated from marine sediment.</title>
        <authorList>
            <person name="Shang D."/>
        </authorList>
    </citation>
    <scope>NUCLEOTIDE SEQUENCE [LARGE SCALE GENOMIC DNA]</scope>
    <source>
        <strain evidence="1 2">F6074</strain>
    </source>
</reference>
<evidence type="ECO:0000313" key="1">
    <source>
        <dbReference type="EMBL" id="MBA6151440.1"/>
    </source>
</evidence>
<gene>
    <name evidence="1" type="ORF">H3Z82_01715</name>
</gene>
<evidence type="ECO:0000313" key="2">
    <source>
        <dbReference type="Proteomes" id="UP000541857"/>
    </source>
</evidence>
<dbReference type="RefSeq" id="WP_182202147.1">
    <property type="nucleotide sequence ID" value="NZ_JACGLT010000001.1"/>
</dbReference>
<dbReference type="AlphaFoldDB" id="A0A7W2M2E5"/>
<proteinExistence type="predicted"/>
<keyword evidence="2" id="KW-1185">Reference proteome</keyword>
<comment type="caution">
    <text evidence="1">The sequence shown here is derived from an EMBL/GenBank/DDBJ whole genome shotgun (WGS) entry which is preliminary data.</text>
</comment>
<dbReference type="Proteomes" id="UP000541857">
    <property type="component" value="Unassembled WGS sequence"/>
</dbReference>
<organism evidence="1 2">
    <name type="scientific">Gelidibacter maritimus</name>
    <dbReference type="NCBI Taxonomy" id="2761487"/>
    <lineage>
        <taxon>Bacteria</taxon>
        <taxon>Pseudomonadati</taxon>
        <taxon>Bacteroidota</taxon>
        <taxon>Flavobacteriia</taxon>
        <taxon>Flavobacteriales</taxon>
        <taxon>Flavobacteriaceae</taxon>
        <taxon>Gelidibacter</taxon>
    </lineage>
</organism>
<accession>A0A7W2M2E5</accession>